<comment type="caution">
    <text evidence="2">The sequence shown here is derived from an EMBL/GenBank/DDBJ whole genome shotgun (WGS) entry which is preliminary data.</text>
</comment>
<dbReference type="GO" id="GO:0016853">
    <property type="term" value="F:isomerase activity"/>
    <property type="evidence" value="ECO:0007669"/>
    <property type="project" value="UniProtKB-KW"/>
</dbReference>
<evidence type="ECO:0000259" key="1">
    <source>
        <dbReference type="Pfam" id="PF02426"/>
    </source>
</evidence>
<dbReference type="EMBL" id="QGDO01000001">
    <property type="protein sequence ID" value="PWJ44696.1"/>
    <property type="molecule type" value="Genomic_DNA"/>
</dbReference>
<evidence type="ECO:0000313" key="3">
    <source>
        <dbReference type="Proteomes" id="UP000245535"/>
    </source>
</evidence>
<dbReference type="Pfam" id="PF02426">
    <property type="entry name" value="MIase"/>
    <property type="match status" value="1"/>
</dbReference>
<accession>A0A315ZGI5</accession>
<dbReference type="AlphaFoldDB" id="A0A315ZGI5"/>
<proteinExistence type="predicted"/>
<keyword evidence="2" id="KW-0413">Isomerase</keyword>
<dbReference type="Gene3D" id="3.30.70.1060">
    <property type="entry name" value="Dimeric alpha+beta barrel"/>
    <property type="match status" value="1"/>
</dbReference>
<feature type="domain" description="Muconolactone isomerase" evidence="1">
    <location>
        <begin position="8"/>
        <end position="88"/>
    </location>
</feature>
<evidence type="ECO:0000313" key="2">
    <source>
        <dbReference type="EMBL" id="PWJ44696.1"/>
    </source>
</evidence>
<name>A0A315ZGI5_SEDFL</name>
<gene>
    <name evidence="2" type="ORF">BC781_1011067</name>
</gene>
<dbReference type="InterPro" id="IPR026029">
    <property type="entry name" value="MLI_dom"/>
</dbReference>
<protein>
    <submittedName>
        <fullName evidence="2">Muconolactone delta-isomerase</fullName>
    </submittedName>
</protein>
<organism evidence="2 3">
    <name type="scientific">Sediminitomix flava</name>
    <dbReference type="NCBI Taxonomy" id="379075"/>
    <lineage>
        <taxon>Bacteria</taxon>
        <taxon>Pseudomonadati</taxon>
        <taxon>Bacteroidota</taxon>
        <taxon>Cytophagia</taxon>
        <taxon>Cytophagales</taxon>
        <taxon>Flammeovirgaceae</taxon>
        <taxon>Sediminitomix</taxon>
    </lineage>
</organism>
<keyword evidence="3" id="KW-1185">Reference proteome</keyword>
<dbReference type="OrthoDB" id="674301at2"/>
<sequence>MNTKYLIEIDLPENLSDQFEDVLTLHHHRIEEMIMSGTLVSYSESFEDNKIWLVFEAEEKSEALEYLSTLPIIDFVEFDIFTLSVHEQKPIDIPSFSLN</sequence>
<reference evidence="2 3" key="1">
    <citation type="submission" date="2018-03" db="EMBL/GenBank/DDBJ databases">
        <title>Genomic Encyclopedia of Archaeal and Bacterial Type Strains, Phase II (KMG-II): from individual species to whole genera.</title>
        <authorList>
            <person name="Goeker M."/>
        </authorList>
    </citation>
    <scope>NUCLEOTIDE SEQUENCE [LARGE SCALE GENOMIC DNA]</scope>
    <source>
        <strain evidence="2 3">DSM 28229</strain>
    </source>
</reference>
<dbReference type="Proteomes" id="UP000245535">
    <property type="component" value="Unassembled WGS sequence"/>
</dbReference>
<dbReference type="RefSeq" id="WP_109616170.1">
    <property type="nucleotide sequence ID" value="NZ_QGDO01000001.1"/>
</dbReference>